<proteinExistence type="inferred from homology"/>
<evidence type="ECO:0000256" key="2">
    <source>
        <dbReference type="ARBA" id="ARBA00007362"/>
    </source>
</evidence>
<accession>A0ABP9LW55</accession>
<feature type="transmembrane region" description="Helical" evidence="8">
    <location>
        <begin position="5"/>
        <end position="22"/>
    </location>
</feature>
<dbReference type="InterPro" id="IPR004626">
    <property type="entry name" value="RarD"/>
</dbReference>
<feature type="transmembrane region" description="Helical" evidence="8">
    <location>
        <begin position="34"/>
        <end position="50"/>
    </location>
</feature>
<comment type="subcellular location">
    <subcellularLocation>
        <location evidence="1">Cell membrane</location>
        <topology evidence="1">Multi-pass membrane protein</topology>
    </subcellularLocation>
</comment>
<evidence type="ECO:0000256" key="5">
    <source>
        <dbReference type="ARBA" id="ARBA00022692"/>
    </source>
</evidence>
<evidence type="ECO:0000256" key="6">
    <source>
        <dbReference type="ARBA" id="ARBA00022989"/>
    </source>
</evidence>
<dbReference type="InterPro" id="IPR037185">
    <property type="entry name" value="EmrE-like"/>
</dbReference>
<gene>
    <name evidence="9" type="primary">rarD</name>
    <name evidence="9" type="ORF">GCM10023337_06530</name>
</gene>
<feature type="transmembrane region" description="Helical" evidence="8">
    <location>
        <begin position="210"/>
        <end position="230"/>
    </location>
</feature>
<organism evidence="9 10">
    <name type="scientific">Paenalcaligenes hermetiae</name>
    <dbReference type="NCBI Taxonomy" id="1157987"/>
    <lineage>
        <taxon>Bacteria</taxon>
        <taxon>Pseudomonadati</taxon>
        <taxon>Pseudomonadota</taxon>
        <taxon>Betaproteobacteria</taxon>
        <taxon>Burkholderiales</taxon>
        <taxon>Alcaligenaceae</taxon>
        <taxon>Paenalcaligenes</taxon>
    </lineage>
</organism>
<dbReference type="NCBIfam" id="TIGR00688">
    <property type="entry name" value="rarD"/>
    <property type="match status" value="1"/>
</dbReference>
<dbReference type="EMBL" id="BAABKD010000002">
    <property type="protein sequence ID" value="GAA5086670.1"/>
    <property type="molecule type" value="Genomic_DNA"/>
</dbReference>
<evidence type="ECO:0000256" key="4">
    <source>
        <dbReference type="ARBA" id="ARBA00022475"/>
    </source>
</evidence>
<feature type="transmembrane region" description="Helical" evidence="8">
    <location>
        <begin position="268"/>
        <end position="290"/>
    </location>
</feature>
<keyword evidence="7 8" id="KW-0472">Membrane</keyword>
<keyword evidence="5 8" id="KW-0812">Transmembrane</keyword>
<evidence type="ECO:0000313" key="9">
    <source>
        <dbReference type="EMBL" id="GAA5086670.1"/>
    </source>
</evidence>
<feature type="transmembrane region" description="Helical" evidence="8">
    <location>
        <begin position="149"/>
        <end position="166"/>
    </location>
</feature>
<evidence type="ECO:0000313" key="10">
    <source>
        <dbReference type="Proteomes" id="UP001500227"/>
    </source>
</evidence>
<dbReference type="Proteomes" id="UP001500227">
    <property type="component" value="Unassembled WGS sequence"/>
</dbReference>
<sequence length="299" mass="34294">MGQGIAFSVSASFLFAVIYYYATVLEPLTGGEVFAWRIVLGIPALALVITQLKRWDEVKAVTHQVLTDFRFFLWLLLSAVLFGTQTWLFVWAPLHQKALDVSLGYFLLPLIMVLVGRIFYQEKLSAWQWLAVACAAAGVLHEFWRVYSFSWATALVAFGYPPYFMLRRYLRIGALTSLWFDFLFLLLPAFYVLLSQEVTLAQRFLEQPRFFWQVPLFGLISSIALVGYLSASRLLPLGVFGLLGYVEPILLFWVAFLLLDEPIAAQEWWTYIPIWTAVALMTAEGVWRVYQDSRAGRLK</sequence>
<protein>
    <submittedName>
        <fullName evidence="9">EamA family transporter RarD</fullName>
    </submittedName>
</protein>
<feature type="transmembrane region" description="Helical" evidence="8">
    <location>
        <begin position="237"/>
        <end position="256"/>
    </location>
</feature>
<dbReference type="SUPFAM" id="SSF103481">
    <property type="entry name" value="Multidrug resistance efflux transporter EmrE"/>
    <property type="match status" value="1"/>
</dbReference>
<evidence type="ECO:0000256" key="1">
    <source>
        <dbReference type="ARBA" id="ARBA00004651"/>
    </source>
</evidence>
<keyword evidence="4" id="KW-1003">Cell membrane</keyword>
<keyword evidence="10" id="KW-1185">Reference proteome</keyword>
<comment type="similarity">
    <text evidence="2">Belongs to the EamA transporter family.</text>
</comment>
<evidence type="ECO:0000256" key="7">
    <source>
        <dbReference type="ARBA" id="ARBA00023136"/>
    </source>
</evidence>
<keyword evidence="6 8" id="KW-1133">Transmembrane helix</keyword>
<keyword evidence="3" id="KW-0813">Transport</keyword>
<name>A0ABP9LW55_9BURK</name>
<evidence type="ECO:0000256" key="8">
    <source>
        <dbReference type="SAM" id="Phobius"/>
    </source>
</evidence>
<comment type="caution">
    <text evidence="9">The sequence shown here is derived from an EMBL/GenBank/DDBJ whole genome shotgun (WGS) entry which is preliminary data.</text>
</comment>
<feature type="transmembrane region" description="Helical" evidence="8">
    <location>
        <begin position="102"/>
        <end position="120"/>
    </location>
</feature>
<evidence type="ECO:0000256" key="3">
    <source>
        <dbReference type="ARBA" id="ARBA00022448"/>
    </source>
</evidence>
<dbReference type="RefSeq" id="WP_260649786.1">
    <property type="nucleotide sequence ID" value="NZ_BAABKD010000002.1"/>
</dbReference>
<feature type="transmembrane region" description="Helical" evidence="8">
    <location>
        <begin position="178"/>
        <end position="198"/>
    </location>
</feature>
<reference evidence="10" key="1">
    <citation type="journal article" date="2019" name="Int. J. Syst. Evol. Microbiol.">
        <title>The Global Catalogue of Microorganisms (GCM) 10K type strain sequencing project: providing services to taxonomists for standard genome sequencing and annotation.</title>
        <authorList>
            <consortium name="The Broad Institute Genomics Platform"/>
            <consortium name="The Broad Institute Genome Sequencing Center for Infectious Disease"/>
            <person name="Wu L."/>
            <person name="Ma J."/>
        </authorList>
    </citation>
    <scope>NUCLEOTIDE SEQUENCE [LARGE SCALE GENOMIC DNA]</scope>
    <source>
        <strain evidence="10">JCM 18423</strain>
    </source>
</reference>
<feature type="transmembrane region" description="Helical" evidence="8">
    <location>
        <begin position="71"/>
        <end position="90"/>
    </location>
</feature>
<feature type="transmembrane region" description="Helical" evidence="8">
    <location>
        <begin position="127"/>
        <end position="143"/>
    </location>
</feature>